<protein>
    <submittedName>
        <fullName evidence="3">Thioredoxin</fullName>
    </submittedName>
</protein>
<evidence type="ECO:0000259" key="2">
    <source>
        <dbReference type="Pfam" id="PF03190"/>
    </source>
</evidence>
<feature type="chain" id="PRO_5008571338" evidence="1">
    <location>
        <begin position="22"/>
        <end position="164"/>
    </location>
</feature>
<reference evidence="3 4" key="1">
    <citation type="submission" date="2015-08" db="EMBL/GenBank/DDBJ databases">
        <title>Complete genome sequence of Sulfurifustis variabilis.</title>
        <authorList>
            <person name="Miura A."/>
            <person name="Kojima H."/>
            <person name="Fukui M."/>
        </authorList>
    </citation>
    <scope>NUCLEOTIDE SEQUENCE [LARGE SCALE GENOMIC DNA]</scope>
    <source>
        <strain evidence="4">skN76</strain>
    </source>
</reference>
<dbReference type="AlphaFoldDB" id="A0A1B4V4P1"/>
<sequence length="164" mass="18494">MRVVRVLSAIVLLAASFGSVADPPDGYPFVSYDEGLLAARRADKPIFLYFGRLGCGWCDLTNKQAFSDEALKRTFTDHYVLVYVDAESGRRLTLPSGERITEMELGTRFKAFATPLFAYLEPDGKLIFKIAGVQTVKDFVAYDRFVREGIYRTKDIKQYLAETP</sequence>
<dbReference type="InterPro" id="IPR036249">
    <property type="entry name" value="Thioredoxin-like_sf"/>
</dbReference>
<dbReference type="EMBL" id="AP014936">
    <property type="protein sequence ID" value="BAU48489.1"/>
    <property type="molecule type" value="Genomic_DNA"/>
</dbReference>
<dbReference type="KEGG" id="sva:SVA_1936"/>
<name>A0A1B4V4P1_9GAMM</name>
<dbReference type="Gene3D" id="3.40.30.10">
    <property type="entry name" value="Glutaredoxin"/>
    <property type="match status" value="1"/>
</dbReference>
<feature type="domain" description="Spermatogenesis-associated protein 20-like TRX" evidence="2">
    <location>
        <begin position="33"/>
        <end position="128"/>
    </location>
</feature>
<dbReference type="Pfam" id="PF03190">
    <property type="entry name" value="Thioredox_DsbH"/>
    <property type="match status" value="1"/>
</dbReference>
<dbReference type="RefSeq" id="WP_096460991.1">
    <property type="nucleotide sequence ID" value="NZ_AP014936.1"/>
</dbReference>
<accession>A0A1B4V4P1</accession>
<dbReference type="Proteomes" id="UP000218899">
    <property type="component" value="Chromosome"/>
</dbReference>
<keyword evidence="4" id="KW-1185">Reference proteome</keyword>
<evidence type="ECO:0000313" key="4">
    <source>
        <dbReference type="Proteomes" id="UP000218899"/>
    </source>
</evidence>
<evidence type="ECO:0000256" key="1">
    <source>
        <dbReference type="SAM" id="SignalP"/>
    </source>
</evidence>
<proteinExistence type="predicted"/>
<dbReference type="SUPFAM" id="SSF52833">
    <property type="entry name" value="Thioredoxin-like"/>
    <property type="match status" value="1"/>
</dbReference>
<dbReference type="InterPro" id="IPR004879">
    <property type="entry name" value="Ssp411-like_TRX"/>
</dbReference>
<dbReference type="OrthoDB" id="7066560at2"/>
<feature type="signal peptide" evidence="1">
    <location>
        <begin position="1"/>
        <end position="21"/>
    </location>
</feature>
<gene>
    <name evidence="3" type="ORF">SVA_1936</name>
</gene>
<evidence type="ECO:0000313" key="3">
    <source>
        <dbReference type="EMBL" id="BAU48489.1"/>
    </source>
</evidence>
<keyword evidence="1" id="KW-0732">Signal</keyword>
<organism evidence="3 4">
    <name type="scientific">Sulfurifustis variabilis</name>
    <dbReference type="NCBI Taxonomy" id="1675686"/>
    <lineage>
        <taxon>Bacteria</taxon>
        <taxon>Pseudomonadati</taxon>
        <taxon>Pseudomonadota</taxon>
        <taxon>Gammaproteobacteria</taxon>
        <taxon>Acidiferrobacterales</taxon>
        <taxon>Acidiferrobacteraceae</taxon>
        <taxon>Sulfurifustis</taxon>
    </lineage>
</organism>